<sequence>MKKFVYLCLITFMIMQASELKECQNEQDKISGCIAKTYDENGNLGLEIVYKDGVAISGKCANGKKLTSAHLHNFTNGDGVSCN</sequence>
<organism evidence="1 2">
    <name type="scientific">Helicobacter trogontum</name>
    <dbReference type="NCBI Taxonomy" id="50960"/>
    <lineage>
        <taxon>Bacteria</taxon>
        <taxon>Pseudomonadati</taxon>
        <taxon>Campylobacterota</taxon>
        <taxon>Epsilonproteobacteria</taxon>
        <taxon>Campylobacterales</taxon>
        <taxon>Helicobacteraceae</taxon>
        <taxon>Helicobacter</taxon>
    </lineage>
</organism>
<comment type="caution">
    <text evidence="1">The sequence shown here is derived from an EMBL/GenBank/DDBJ whole genome shotgun (WGS) entry which is preliminary data.</text>
</comment>
<name>A0A4U8TFW0_9HELI</name>
<dbReference type="EMBL" id="JRPK02000010">
    <property type="protein sequence ID" value="TLD98554.1"/>
    <property type="molecule type" value="Genomic_DNA"/>
</dbReference>
<accession>A0A4U8TFW0</accession>
<evidence type="ECO:0000313" key="2">
    <source>
        <dbReference type="Proteomes" id="UP000029861"/>
    </source>
</evidence>
<dbReference type="RefSeq" id="WP_034318414.1">
    <property type="nucleotide sequence ID" value="NZ_FZND01000034.1"/>
</dbReference>
<dbReference type="Proteomes" id="UP000029861">
    <property type="component" value="Unassembled WGS sequence"/>
</dbReference>
<reference evidence="1 2" key="1">
    <citation type="journal article" date="2014" name="Genome Announc.">
        <title>Draft genome sequences of eight enterohepatic helicobacter species isolated from both laboratory and wild rodents.</title>
        <authorList>
            <person name="Sheh A."/>
            <person name="Shen Z."/>
            <person name="Fox J.G."/>
        </authorList>
    </citation>
    <scope>NUCLEOTIDE SEQUENCE [LARGE SCALE GENOMIC DNA]</scope>
    <source>
        <strain evidence="1 2">ATCC 49310</strain>
    </source>
</reference>
<protein>
    <submittedName>
        <fullName evidence="1">Uncharacterized protein</fullName>
    </submittedName>
</protein>
<dbReference type="AlphaFoldDB" id="A0A4U8TFW0"/>
<gene>
    <name evidence="1" type="ORF">LS80_004435</name>
</gene>
<evidence type="ECO:0000313" key="1">
    <source>
        <dbReference type="EMBL" id="TLD98554.1"/>
    </source>
</evidence>
<proteinExistence type="predicted"/>